<dbReference type="EMBL" id="AP005193">
    <property type="protein sequence ID" value="BAD31136.1"/>
    <property type="molecule type" value="Genomic_DNA"/>
</dbReference>
<evidence type="ECO:0000313" key="3">
    <source>
        <dbReference type="EMBL" id="BAD31136.1"/>
    </source>
</evidence>
<feature type="compositionally biased region" description="Basic residues" evidence="1">
    <location>
        <begin position="104"/>
        <end position="116"/>
    </location>
</feature>
<dbReference type="Proteomes" id="UP000000763">
    <property type="component" value="Chromosome 7"/>
</dbReference>
<evidence type="ECO:0000256" key="2">
    <source>
        <dbReference type="SAM" id="Phobius"/>
    </source>
</evidence>
<gene>
    <name evidence="3" type="primary">P0493C06.10</name>
</gene>
<feature type="region of interest" description="Disordered" evidence="1">
    <location>
        <begin position="91"/>
        <end position="116"/>
    </location>
</feature>
<proteinExistence type="predicted"/>
<keyword evidence="2" id="KW-0472">Membrane</keyword>
<evidence type="ECO:0000313" key="4">
    <source>
        <dbReference type="Proteomes" id="UP000000763"/>
    </source>
</evidence>
<reference evidence="4" key="1">
    <citation type="journal article" date="2005" name="Nature">
        <title>The map-based sequence of the rice genome.</title>
        <authorList>
            <consortium name="International rice genome sequencing project (IRGSP)"/>
            <person name="Matsumoto T."/>
            <person name="Wu J."/>
            <person name="Kanamori H."/>
            <person name="Katayose Y."/>
            <person name="Fujisawa M."/>
            <person name="Namiki N."/>
            <person name="Mizuno H."/>
            <person name="Yamamoto K."/>
            <person name="Antonio B.A."/>
            <person name="Baba T."/>
            <person name="Sakata K."/>
            <person name="Nagamura Y."/>
            <person name="Aoki H."/>
            <person name="Arikawa K."/>
            <person name="Arita K."/>
            <person name="Bito T."/>
            <person name="Chiden Y."/>
            <person name="Fujitsuka N."/>
            <person name="Fukunaka R."/>
            <person name="Hamada M."/>
            <person name="Harada C."/>
            <person name="Hayashi A."/>
            <person name="Hijishita S."/>
            <person name="Honda M."/>
            <person name="Hosokawa S."/>
            <person name="Ichikawa Y."/>
            <person name="Idonuma A."/>
            <person name="Iijima M."/>
            <person name="Ikeda M."/>
            <person name="Ikeno M."/>
            <person name="Ito K."/>
            <person name="Ito S."/>
            <person name="Ito T."/>
            <person name="Ito Y."/>
            <person name="Ito Y."/>
            <person name="Iwabuchi A."/>
            <person name="Kamiya K."/>
            <person name="Karasawa W."/>
            <person name="Kurita K."/>
            <person name="Katagiri S."/>
            <person name="Kikuta A."/>
            <person name="Kobayashi H."/>
            <person name="Kobayashi N."/>
            <person name="Machita K."/>
            <person name="Maehara T."/>
            <person name="Masukawa M."/>
            <person name="Mizubayashi T."/>
            <person name="Mukai Y."/>
            <person name="Nagasaki H."/>
            <person name="Nagata Y."/>
            <person name="Naito S."/>
            <person name="Nakashima M."/>
            <person name="Nakama Y."/>
            <person name="Nakamichi Y."/>
            <person name="Nakamura M."/>
            <person name="Meguro A."/>
            <person name="Negishi M."/>
            <person name="Ohta I."/>
            <person name="Ohta T."/>
            <person name="Okamoto M."/>
            <person name="Ono N."/>
            <person name="Saji S."/>
            <person name="Sakaguchi M."/>
            <person name="Sakai K."/>
            <person name="Shibata M."/>
            <person name="Shimokawa T."/>
            <person name="Song J."/>
            <person name="Takazaki Y."/>
            <person name="Terasawa K."/>
            <person name="Tsugane M."/>
            <person name="Tsuji K."/>
            <person name="Ueda S."/>
            <person name="Waki K."/>
            <person name="Yamagata H."/>
            <person name="Yamamoto M."/>
            <person name="Yamamoto S."/>
            <person name="Yamane H."/>
            <person name="Yoshiki S."/>
            <person name="Yoshihara R."/>
            <person name="Yukawa K."/>
            <person name="Zhong H."/>
            <person name="Yano M."/>
            <person name="Yuan Q."/>
            <person name="Ouyang S."/>
            <person name="Liu J."/>
            <person name="Jones K.M."/>
            <person name="Gansberger K."/>
            <person name="Moffat K."/>
            <person name="Hill J."/>
            <person name="Bera J."/>
            <person name="Fadrosh D."/>
            <person name="Jin S."/>
            <person name="Johri S."/>
            <person name="Kim M."/>
            <person name="Overton L."/>
            <person name="Reardon M."/>
            <person name="Tsitrin T."/>
            <person name="Vuong H."/>
            <person name="Weaver B."/>
            <person name="Ciecko A."/>
            <person name="Tallon L."/>
            <person name="Jackson J."/>
            <person name="Pai G."/>
            <person name="Aken S.V."/>
            <person name="Utterback T."/>
            <person name="Reidmuller S."/>
            <person name="Feldblyum T."/>
            <person name="Hsiao J."/>
            <person name="Zismann V."/>
            <person name="Iobst S."/>
            <person name="de Vazeille A.R."/>
            <person name="Buell C.R."/>
            <person name="Ying K."/>
            <person name="Li Y."/>
            <person name="Lu T."/>
            <person name="Huang Y."/>
            <person name="Zhao Q."/>
            <person name="Feng Q."/>
            <person name="Zhang L."/>
            <person name="Zhu J."/>
            <person name="Weng Q."/>
            <person name="Mu J."/>
            <person name="Lu Y."/>
            <person name="Fan D."/>
            <person name="Liu Y."/>
            <person name="Guan J."/>
            <person name="Zhang Y."/>
            <person name="Yu S."/>
            <person name="Liu X."/>
            <person name="Zhang Y."/>
            <person name="Hong G."/>
            <person name="Han B."/>
            <person name="Choisne N."/>
            <person name="Demange N."/>
            <person name="Orjeda G."/>
            <person name="Samain S."/>
            <person name="Cattolico L."/>
            <person name="Pelletier E."/>
            <person name="Couloux A."/>
            <person name="Segurens B."/>
            <person name="Wincker P."/>
            <person name="D'Hont A."/>
            <person name="Scarpelli C."/>
            <person name="Weissenbach J."/>
            <person name="Salanoubat M."/>
            <person name="Quetier F."/>
            <person name="Yu Y."/>
            <person name="Kim H.R."/>
            <person name="Rambo T."/>
            <person name="Currie J."/>
            <person name="Collura K."/>
            <person name="Luo M."/>
            <person name="Yang T."/>
            <person name="Ammiraju J.S.S."/>
            <person name="Engler F."/>
            <person name="Soderlund C."/>
            <person name="Wing R.A."/>
            <person name="Palmer L.E."/>
            <person name="de la Bastide M."/>
            <person name="Spiegel L."/>
            <person name="Nascimento L."/>
            <person name="Zutavern T."/>
            <person name="O'Shaughnessy A."/>
            <person name="Dike S."/>
            <person name="Dedhia N."/>
            <person name="Preston R."/>
            <person name="Balija V."/>
            <person name="McCombie W.R."/>
            <person name="Chow T."/>
            <person name="Chen H."/>
            <person name="Chung M."/>
            <person name="Chen C."/>
            <person name="Shaw J."/>
            <person name="Wu H."/>
            <person name="Hsiao K."/>
            <person name="Chao Y."/>
            <person name="Chu M."/>
            <person name="Cheng C."/>
            <person name="Hour A."/>
            <person name="Lee P."/>
            <person name="Lin S."/>
            <person name="Lin Y."/>
            <person name="Liou J."/>
            <person name="Liu S."/>
            <person name="Hsing Y."/>
            <person name="Raghuvanshi S."/>
            <person name="Mohanty A."/>
            <person name="Bharti A.K."/>
            <person name="Gaur A."/>
            <person name="Gupta V."/>
            <person name="Kumar D."/>
            <person name="Ravi V."/>
            <person name="Vij S."/>
            <person name="Kapur A."/>
            <person name="Khurana P."/>
            <person name="Khurana P."/>
            <person name="Khurana J.P."/>
            <person name="Tyagi A.K."/>
            <person name="Gaikwad K."/>
            <person name="Singh A."/>
            <person name="Dalal V."/>
            <person name="Srivastava S."/>
            <person name="Dixit A."/>
            <person name="Pal A.K."/>
            <person name="Ghazi I.A."/>
            <person name="Yadav M."/>
            <person name="Pandit A."/>
            <person name="Bhargava A."/>
            <person name="Sureshbabu K."/>
            <person name="Batra K."/>
            <person name="Sharma T.R."/>
            <person name="Mohapatra T."/>
            <person name="Singh N.K."/>
            <person name="Messing J."/>
            <person name="Nelson A.B."/>
            <person name="Fuks G."/>
            <person name="Kavchok S."/>
            <person name="Keizer G."/>
            <person name="Linton E."/>
            <person name="Llaca V."/>
            <person name="Song R."/>
            <person name="Tanyolac B."/>
            <person name="Young S."/>
            <person name="Ho-Il K."/>
            <person name="Hahn J.H."/>
            <person name="Sangsakoo G."/>
            <person name="Vanavichit A."/>
            <person name="de Mattos Luiz.A.T."/>
            <person name="Zimmer P.D."/>
            <person name="Malone G."/>
            <person name="Dellagostin O."/>
            <person name="de Oliveira A.C."/>
            <person name="Bevan M."/>
            <person name="Bancroft I."/>
            <person name="Minx P."/>
            <person name="Cordum H."/>
            <person name="Wilson R."/>
            <person name="Cheng Z."/>
            <person name="Jin W."/>
            <person name="Jiang J."/>
            <person name="Leong S.A."/>
            <person name="Iwama H."/>
            <person name="Gojobori T."/>
            <person name="Itoh T."/>
            <person name="Niimura Y."/>
            <person name="Fujii Y."/>
            <person name="Habara T."/>
            <person name="Sakai H."/>
            <person name="Sato Y."/>
            <person name="Wilson G."/>
            <person name="Kumar K."/>
            <person name="McCouch S."/>
            <person name="Juretic N."/>
            <person name="Hoen D."/>
            <person name="Wright S."/>
            <person name="Bruskiewich R."/>
            <person name="Bureau T."/>
            <person name="Miyao A."/>
            <person name="Hirochika H."/>
            <person name="Nishikawa T."/>
            <person name="Kadowaki K."/>
            <person name="Sugiura M."/>
            <person name="Burr B."/>
            <person name="Sasaki T."/>
        </authorList>
    </citation>
    <scope>NUCLEOTIDE SEQUENCE [LARGE SCALE GENOMIC DNA]</scope>
    <source>
        <strain evidence="4">cv. Nipponbare</strain>
    </source>
</reference>
<evidence type="ECO:0000256" key="1">
    <source>
        <dbReference type="SAM" id="MobiDB-lite"/>
    </source>
</evidence>
<sequence>MEVLGSTAFFYLFSLIHVTHVLYSVATSRVTPFKRLNHPDRRSGPVLITMAAAVPGGALVPVFPGRTAGPVRIVVVVAAVTVVVVAVALMPPTPLSDPPPPAFRYRRGRRHPLPSG</sequence>
<organism evidence="3 4">
    <name type="scientific">Oryza sativa subsp. japonica</name>
    <name type="common">Rice</name>
    <dbReference type="NCBI Taxonomy" id="39947"/>
    <lineage>
        <taxon>Eukaryota</taxon>
        <taxon>Viridiplantae</taxon>
        <taxon>Streptophyta</taxon>
        <taxon>Embryophyta</taxon>
        <taxon>Tracheophyta</taxon>
        <taxon>Spermatophyta</taxon>
        <taxon>Magnoliopsida</taxon>
        <taxon>Liliopsida</taxon>
        <taxon>Poales</taxon>
        <taxon>Poaceae</taxon>
        <taxon>BOP clade</taxon>
        <taxon>Oryzoideae</taxon>
        <taxon>Oryzeae</taxon>
        <taxon>Oryzinae</taxon>
        <taxon>Oryza</taxon>
        <taxon>Oryza sativa</taxon>
    </lineage>
</organism>
<keyword evidence="2" id="KW-0812">Transmembrane</keyword>
<feature type="transmembrane region" description="Helical" evidence="2">
    <location>
        <begin position="69"/>
        <end position="90"/>
    </location>
</feature>
<name>Q69RF9_ORYSJ</name>
<keyword evidence="2" id="KW-1133">Transmembrane helix</keyword>
<feature type="transmembrane region" description="Helical" evidence="2">
    <location>
        <begin position="46"/>
        <end position="63"/>
    </location>
</feature>
<reference evidence="4" key="2">
    <citation type="journal article" date="2008" name="Nucleic Acids Res.">
        <title>The rice annotation project database (RAP-DB): 2008 update.</title>
        <authorList>
            <consortium name="The rice annotation project (RAP)"/>
        </authorList>
    </citation>
    <scope>GENOME REANNOTATION</scope>
    <source>
        <strain evidence="4">cv. Nipponbare</strain>
    </source>
</reference>
<protein>
    <submittedName>
        <fullName evidence="3">Uncharacterized protein</fullName>
    </submittedName>
</protein>
<feature type="compositionally biased region" description="Pro residues" evidence="1">
    <location>
        <begin position="91"/>
        <end position="102"/>
    </location>
</feature>
<dbReference type="AlphaFoldDB" id="Q69RF9"/>
<feature type="transmembrane region" description="Helical" evidence="2">
    <location>
        <begin position="6"/>
        <end position="25"/>
    </location>
</feature>
<accession>Q69RF9</accession>